<gene>
    <name evidence="1" type="ORF">RPERSI_LOCUS6309</name>
</gene>
<dbReference type="Proteomes" id="UP000789920">
    <property type="component" value="Unassembled WGS sequence"/>
</dbReference>
<keyword evidence="2" id="KW-1185">Reference proteome</keyword>
<evidence type="ECO:0000313" key="1">
    <source>
        <dbReference type="EMBL" id="CAG8611003.1"/>
    </source>
</evidence>
<accession>A0ACA9MVG1</accession>
<proteinExistence type="predicted"/>
<name>A0ACA9MVG1_9GLOM</name>
<organism evidence="1 2">
    <name type="scientific">Racocetra persica</name>
    <dbReference type="NCBI Taxonomy" id="160502"/>
    <lineage>
        <taxon>Eukaryota</taxon>
        <taxon>Fungi</taxon>
        <taxon>Fungi incertae sedis</taxon>
        <taxon>Mucoromycota</taxon>
        <taxon>Glomeromycotina</taxon>
        <taxon>Glomeromycetes</taxon>
        <taxon>Diversisporales</taxon>
        <taxon>Gigasporaceae</taxon>
        <taxon>Racocetra</taxon>
    </lineage>
</organism>
<protein>
    <submittedName>
        <fullName evidence="1">33182_t:CDS:1</fullName>
    </submittedName>
</protein>
<comment type="caution">
    <text evidence="1">The sequence shown here is derived from an EMBL/GenBank/DDBJ whole genome shotgun (WGS) entry which is preliminary data.</text>
</comment>
<dbReference type="EMBL" id="CAJVQC010009950">
    <property type="protein sequence ID" value="CAG8611003.1"/>
    <property type="molecule type" value="Genomic_DNA"/>
</dbReference>
<evidence type="ECO:0000313" key="2">
    <source>
        <dbReference type="Proteomes" id="UP000789920"/>
    </source>
</evidence>
<reference evidence="1" key="1">
    <citation type="submission" date="2021-06" db="EMBL/GenBank/DDBJ databases">
        <authorList>
            <person name="Kallberg Y."/>
            <person name="Tangrot J."/>
            <person name="Rosling A."/>
        </authorList>
    </citation>
    <scope>NUCLEOTIDE SEQUENCE</scope>
    <source>
        <strain evidence="1">MA461A</strain>
    </source>
</reference>
<sequence>MPKKYYEILGVSETATQEEIKKAYKDLVLKWHPDKFGSTGHLAQNREVATEKFKEIGEVYRVLSDSMIRSMYDEYGEKWKEHLEATGNEEFFEDDANKRERLAQTKVIFYINNELSLHWKLEEEDLDPKLWIPHHD</sequence>